<reference evidence="8" key="1">
    <citation type="submission" date="2021-02" db="EMBL/GenBank/DDBJ databases">
        <authorList>
            <person name="Dougan E. K."/>
            <person name="Rhodes N."/>
            <person name="Thang M."/>
            <person name="Chan C."/>
        </authorList>
    </citation>
    <scope>NUCLEOTIDE SEQUENCE</scope>
</reference>
<proteinExistence type="predicted"/>
<dbReference type="Gene3D" id="1.25.40.20">
    <property type="entry name" value="Ankyrin repeat-containing domain"/>
    <property type="match status" value="1"/>
</dbReference>
<evidence type="ECO:0000256" key="1">
    <source>
        <dbReference type="ARBA" id="ARBA00001961"/>
    </source>
</evidence>
<name>A0A812P1P2_SYMPI</name>
<comment type="cofactor">
    <cofactor evidence="1">
        <name>L-ascorbate</name>
        <dbReference type="ChEBI" id="CHEBI:38290"/>
    </cofactor>
</comment>
<dbReference type="GO" id="GO:0031418">
    <property type="term" value="F:L-ascorbic acid binding"/>
    <property type="evidence" value="ECO:0007669"/>
    <property type="project" value="InterPro"/>
</dbReference>
<protein>
    <submittedName>
        <fullName evidence="8">ANK1 protein</fullName>
    </submittedName>
</protein>
<dbReference type="GO" id="GO:0051213">
    <property type="term" value="F:dioxygenase activity"/>
    <property type="evidence" value="ECO:0007669"/>
    <property type="project" value="UniProtKB-KW"/>
</dbReference>
<comment type="caution">
    <text evidence="8">The sequence shown here is derived from an EMBL/GenBank/DDBJ whole genome shotgun (WGS) entry which is preliminary data.</text>
</comment>
<dbReference type="PROSITE" id="PS50088">
    <property type="entry name" value="ANK_REPEAT"/>
    <property type="match status" value="1"/>
</dbReference>
<dbReference type="OrthoDB" id="442006at2759"/>
<dbReference type="GO" id="GO:0016705">
    <property type="term" value="F:oxidoreductase activity, acting on paired donors, with incorporation or reduction of molecular oxygen"/>
    <property type="evidence" value="ECO:0007669"/>
    <property type="project" value="InterPro"/>
</dbReference>
<accession>A0A812P1P2</accession>
<dbReference type="InterPro" id="IPR044862">
    <property type="entry name" value="Pro_4_hyd_alph_FE2OG_OXY"/>
</dbReference>
<keyword evidence="9" id="KW-1185">Reference proteome</keyword>
<dbReference type="InterPro" id="IPR002110">
    <property type="entry name" value="Ankyrin_rpt"/>
</dbReference>
<feature type="domain" description="Fe2OG dioxygenase" evidence="7">
    <location>
        <begin position="212"/>
        <end position="334"/>
    </location>
</feature>
<evidence type="ECO:0000313" key="9">
    <source>
        <dbReference type="Proteomes" id="UP000649617"/>
    </source>
</evidence>
<evidence type="ECO:0000256" key="2">
    <source>
        <dbReference type="ARBA" id="ARBA00022723"/>
    </source>
</evidence>
<feature type="repeat" description="ANK" evidence="6">
    <location>
        <begin position="47"/>
        <end position="79"/>
    </location>
</feature>
<evidence type="ECO:0000256" key="3">
    <source>
        <dbReference type="ARBA" id="ARBA00022964"/>
    </source>
</evidence>
<gene>
    <name evidence="8" type="primary">ANK1</name>
    <name evidence="8" type="ORF">SPIL2461_LOCUS7283</name>
</gene>
<dbReference type="GO" id="GO:0005506">
    <property type="term" value="F:iron ion binding"/>
    <property type="evidence" value="ECO:0007669"/>
    <property type="project" value="InterPro"/>
</dbReference>
<dbReference type="Gene3D" id="2.60.120.620">
    <property type="entry name" value="q2cbj1_9rhob like domain"/>
    <property type="match status" value="1"/>
</dbReference>
<dbReference type="InterPro" id="IPR036770">
    <property type="entry name" value="Ankyrin_rpt-contain_sf"/>
</dbReference>
<dbReference type="Proteomes" id="UP000649617">
    <property type="component" value="Unassembled WGS sequence"/>
</dbReference>
<feature type="non-terminal residue" evidence="8">
    <location>
        <position position="1"/>
    </location>
</feature>
<dbReference type="Pfam" id="PF13640">
    <property type="entry name" value="2OG-FeII_Oxy_3"/>
    <property type="match status" value="1"/>
</dbReference>
<evidence type="ECO:0000259" key="7">
    <source>
        <dbReference type="PROSITE" id="PS51471"/>
    </source>
</evidence>
<dbReference type="SMART" id="SM00702">
    <property type="entry name" value="P4Hc"/>
    <property type="match status" value="1"/>
</dbReference>
<dbReference type="AlphaFoldDB" id="A0A812P1P2"/>
<evidence type="ECO:0000256" key="6">
    <source>
        <dbReference type="PROSITE-ProRule" id="PRU00023"/>
    </source>
</evidence>
<feature type="non-terminal residue" evidence="8">
    <location>
        <position position="363"/>
    </location>
</feature>
<keyword evidence="3" id="KW-0223">Dioxygenase</keyword>
<keyword evidence="5" id="KW-0408">Iron</keyword>
<dbReference type="EMBL" id="CAJNIZ010011237">
    <property type="protein sequence ID" value="CAE7316881.1"/>
    <property type="molecule type" value="Genomic_DNA"/>
</dbReference>
<dbReference type="SUPFAM" id="SSF48403">
    <property type="entry name" value="Ankyrin repeat"/>
    <property type="match status" value="1"/>
</dbReference>
<evidence type="ECO:0000256" key="5">
    <source>
        <dbReference type="ARBA" id="ARBA00023004"/>
    </source>
</evidence>
<evidence type="ECO:0000313" key="8">
    <source>
        <dbReference type="EMBL" id="CAE7316881.1"/>
    </source>
</evidence>
<evidence type="ECO:0000256" key="4">
    <source>
        <dbReference type="ARBA" id="ARBA00023002"/>
    </source>
</evidence>
<dbReference type="InterPro" id="IPR006620">
    <property type="entry name" value="Pro_4_hyd_alph"/>
</dbReference>
<dbReference type="PROSITE" id="PS50297">
    <property type="entry name" value="ANK_REP_REGION"/>
    <property type="match status" value="1"/>
</dbReference>
<organism evidence="8 9">
    <name type="scientific">Symbiodinium pilosum</name>
    <name type="common">Dinoflagellate</name>
    <dbReference type="NCBI Taxonomy" id="2952"/>
    <lineage>
        <taxon>Eukaryota</taxon>
        <taxon>Sar</taxon>
        <taxon>Alveolata</taxon>
        <taxon>Dinophyceae</taxon>
        <taxon>Suessiales</taxon>
        <taxon>Symbiodiniaceae</taxon>
        <taxon>Symbiodinium</taxon>
    </lineage>
</organism>
<keyword evidence="4" id="KW-0560">Oxidoreductase</keyword>
<keyword evidence="6" id="KW-0040">ANK repeat</keyword>
<dbReference type="InterPro" id="IPR005123">
    <property type="entry name" value="Oxoglu/Fe-dep_dioxygenase_dom"/>
</dbReference>
<keyword evidence="2" id="KW-0479">Metal-binding</keyword>
<sequence length="363" mass="38596">EFLAGLDRGVTRSALNAELAEAAQAGNVPRVLQALDRGALLDVTNEYGETPTFLAAMAGATEVIKLLAERRADLTLSDNAGISPYRAAMLHGLSATAAALRAAAETQEIASMSAKGYETAPVPVAPRLECAQVTRVIPVGVDHAGAGTTVVDHAFDNAFLERLDELWKRLPLAPKQKASPTDRAYYHDVEGWLTGTMNEAVRAAQLTDAAVTMPHMRFLIYPEPGGSLPAHVDLSRTDQNLRSTYTFLLYLSDCKTGGETTFLECLEGDENLAPSGGVAPGERAEVAAVSPMRGRLLLMPHACPHLAAPVVEVPKVLVRGEVLPPGANVARAAPEPATAQSLQQVYEGVRSCWALRGDKMQGE</sequence>
<dbReference type="PROSITE" id="PS51471">
    <property type="entry name" value="FE2OG_OXY"/>
    <property type="match status" value="1"/>
</dbReference>